<evidence type="ECO:0000313" key="2">
    <source>
        <dbReference type="Proteomes" id="UP000695000"/>
    </source>
</evidence>
<organism evidence="2 3">
    <name type="scientific">Nicrophorus vespilloides</name>
    <name type="common">Boreal carrion beetle</name>
    <dbReference type="NCBI Taxonomy" id="110193"/>
    <lineage>
        <taxon>Eukaryota</taxon>
        <taxon>Metazoa</taxon>
        <taxon>Ecdysozoa</taxon>
        <taxon>Arthropoda</taxon>
        <taxon>Hexapoda</taxon>
        <taxon>Insecta</taxon>
        <taxon>Pterygota</taxon>
        <taxon>Neoptera</taxon>
        <taxon>Endopterygota</taxon>
        <taxon>Coleoptera</taxon>
        <taxon>Polyphaga</taxon>
        <taxon>Staphyliniformia</taxon>
        <taxon>Silphidae</taxon>
        <taxon>Nicrophorinae</taxon>
        <taxon>Nicrophorus</taxon>
    </lineage>
</organism>
<keyword evidence="2" id="KW-1185">Reference proteome</keyword>
<feature type="region of interest" description="Disordered" evidence="1">
    <location>
        <begin position="20"/>
        <end position="117"/>
    </location>
</feature>
<dbReference type="GeneID" id="108562884"/>
<sequence length="161" mass="17479">MATYAAYRHIELDKVGYSKKRVRNPPSDIVNVMSTPPNNNKSVVDGTPRRRSTTSNDSFNRLFGDSPAQAHTPRRASLTKHDVTNRNPVTGDGVQSWDRRPASRNTPKSHSERNPVTGEVYTIVSPVSTPTKALTNGFPKIAVVTNGNAELPSGPTTNGQA</sequence>
<dbReference type="RefSeq" id="XP_017776869.1">
    <property type="nucleotide sequence ID" value="XM_017921380.1"/>
</dbReference>
<evidence type="ECO:0000256" key="1">
    <source>
        <dbReference type="SAM" id="MobiDB-lite"/>
    </source>
</evidence>
<reference evidence="3" key="1">
    <citation type="submission" date="2025-08" db="UniProtKB">
        <authorList>
            <consortium name="RefSeq"/>
        </authorList>
    </citation>
    <scope>IDENTIFICATION</scope>
    <source>
        <tissue evidence="3">Whole Larva</tissue>
    </source>
</reference>
<name>A0ABM1MQL9_NICVS</name>
<gene>
    <name evidence="3" type="primary">LOC108562884</name>
</gene>
<feature type="compositionally biased region" description="Polar residues" evidence="1">
    <location>
        <begin position="32"/>
        <end position="42"/>
    </location>
</feature>
<evidence type="ECO:0000313" key="3">
    <source>
        <dbReference type="RefSeq" id="XP_017776869.1"/>
    </source>
</evidence>
<protein>
    <submittedName>
        <fullName evidence="3">Microtubule-associated protein Jupiter-like isoform X1</fullName>
    </submittedName>
</protein>
<accession>A0ABM1MQL9</accession>
<dbReference type="Proteomes" id="UP000695000">
    <property type="component" value="Unplaced"/>
</dbReference>
<proteinExistence type="predicted"/>